<keyword evidence="5 8" id="KW-1133">Transmembrane helix</keyword>
<evidence type="ECO:0000256" key="1">
    <source>
        <dbReference type="ARBA" id="ARBA00004141"/>
    </source>
</evidence>
<protein>
    <submittedName>
        <fullName evidence="10">Lycopene cyclase domain-containing protein</fullName>
    </submittedName>
</protein>
<gene>
    <name evidence="10" type="ORF">C1C97_012080</name>
</gene>
<organism evidence="10 11">
    <name type="scientific">Kocuria tytonis</name>
    <dbReference type="NCBI Taxonomy" id="2054280"/>
    <lineage>
        <taxon>Bacteria</taxon>
        <taxon>Bacillati</taxon>
        <taxon>Actinomycetota</taxon>
        <taxon>Actinomycetes</taxon>
        <taxon>Micrococcales</taxon>
        <taxon>Micrococcaceae</taxon>
        <taxon>Kocuria</taxon>
    </lineage>
</organism>
<dbReference type="InterPro" id="IPR017825">
    <property type="entry name" value="Lycopene_cyclase_dom"/>
</dbReference>
<evidence type="ECO:0000256" key="8">
    <source>
        <dbReference type="SAM" id="Phobius"/>
    </source>
</evidence>
<evidence type="ECO:0000256" key="2">
    <source>
        <dbReference type="ARBA" id="ARBA00004829"/>
    </source>
</evidence>
<dbReference type="GO" id="GO:0016117">
    <property type="term" value="P:carotenoid biosynthetic process"/>
    <property type="evidence" value="ECO:0007669"/>
    <property type="project" value="UniProtKB-KW"/>
</dbReference>
<evidence type="ECO:0000256" key="3">
    <source>
        <dbReference type="ARBA" id="ARBA00022692"/>
    </source>
</evidence>
<feature type="transmembrane region" description="Helical" evidence="8">
    <location>
        <begin position="6"/>
        <end position="26"/>
    </location>
</feature>
<evidence type="ECO:0000256" key="5">
    <source>
        <dbReference type="ARBA" id="ARBA00022989"/>
    </source>
</evidence>
<evidence type="ECO:0000256" key="6">
    <source>
        <dbReference type="ARBA" id="ARBA00023136"/>
    </source>
</evidence>
<evidence type="ECO:0000259" key="9">
    <source>
        <dbReference type="Pfam" id="PF18916"/>
    </source>
</evidence>
<keyword evidence="7" id="KW-0413">Isomerase</keyword>
<dbReference type="GO" id="GO:0045436">
    <property type="term" value="F:lycopene beta cyclase activity"/>
    <property type="evidence" value="ECO:0007669"/>
    <property type="project" value="UniProtKB-ARBA"/>
</dbReference>
<dbReference type="GO" id="GO:0016020">
    <property type="term" value="C:membrane"/>
    <property type="evidence" value="ECO:0007669"/>
    <property type="project" value="UniProtKB-SubCell"/>
</dbReference>
<comment type="pathway">
    <text evidence="2">Carotenoid biosynthesis.</text>
</comment>
<comment type="caution">
    <text evidence="10">The sequence shown here is derived from an EMBL/GenBank/DDBJ whole genome shotgun (WGS) entry which is preliminary data.</text>
</comment>
<sequence>MDHGQYLVLMGLCVAITLPLEFLVGVRVYRRPARLLRVMLPVIVLFVARDLWGIHRDHWFYNPRFITGIHLGPLPLEELVFFVVIPICGLLTYEAVAKILRLARGTGPLRFRWPDGLVREDLVRGGSTPGGPRA</sequence>
<dbReference type="Pfam" id="PF18916">
    <property type="entry name" value="Lycopene_cyc"/>
    <property type="match status" value="1"/>
</dbReference>
<proteinExistence type="predicted"/>
<accession>A0A495A2F6</accession>
<name>A0A495A2F6_9MICC</name>
<reference evidence="10 11" key="1">
    <citation type="submission" date="2018-10" db="EMBL/GenBank/DDBJ databases">
        <title>Kocuria tytouropygialis sp. nov., isolated from the uropygial gland of an American barn owl (Tyto furcata).</title>
        <authorList>
            <person name="Braun M.S."/>
            <person name="Wang E."/>
            <person name="Zimmermann S."/>
            <person name="Wagner H."/>
            <person name="Wink M."/>
        </authorList>
    </citation>
    <scope>NUCLEOTIDE SEQUENCE [LARGE SCALE GENOMIC DNA]</scope>
    <source>
        <strain evidence="10 11">442</strain>
    </source>
</reference>
<dbReference type="EMBL" id="PNJG02000006">
    <property type="protein sequence ID" value="RKQ33146.1"/>
    <property type="molecule type" value="Genomic_DNA"/>
</dbReference>
<keyword evidence="3 8" id="KW-0812">Transmembrane</keyword>
<keyword evidence="11" id="KW-1185">Reference proteome</keyword>
<comment type="subcellular location">
    <subcellularLocation>
        <location evidence="1">Membrane</location>
        <topology evidence="1">Multi-pass membrane protein</topology>
    </subcellularLocation>
</comment>
<keyword evidence="4" id="KW-0125">Carotenoid biosynthesis</keyword>
<evidence type="ECO:0000313" key="10">
    <source>
        <dbReference type="EMBL" id="RKQ33146.1"/>
    </source>
</evidence>
<feature type="transmembrane region" description="Helical" evidence="8">
    <location>
        <begin position="79"/>
        <end position="100"/>
    </location>
</feature>
<dbReference type="RefSeq" id="WP_121032083.1">
    <property type="nucleotide sequence ID" value="NZ_PNJG02000006.1"/>
</dbReference>
<feature type="transmembrane region" description="Helical" evidence="8">
    <location>
        <begin position="38"/>
        <end position="55"/>
    </location>
</feature>
<keyword evidence="6 8" id="KW-0472">Membrane</keyword>
<dbReference type="NCBIfam" id="TIGR03462">
    <property type="entry name" value="CarR_dom_SF"/>
    <property type="match status" value="1"/>
</dbReference>
<dbReference type="GO" id="GO:0016872">
    <property type="term" value="F:intramolecular lyase activity"/>
    <property type="evidence" value="ECO:0007669"/>
    <property type="project" value="InterPro"/>
</dbReference>
<evidence type="ECO:0000313" key="11">
    <source>
        <dbReference type="Proteomes" id="UP000249516"/>
    </source>
</evidence>
<dbReference type="Proteomes" id="UP000249516">
    <property type="component" value="Unassembled WGS sequence"/>
</dbReference>
<feature type="domain" description="Lycopene cyclase" evidence="9">
    <location>
        <begin position="12"/>
        <end position="94"/>
    </location>
</feature>
<evidence type="ECO:0000256" key="4">
    <source>
        <dbReference type="ARBA" id="ARBA00022746"/>
    </source>
</evidence>
<evidence type="ECO:0000256" key="7">
    <source>
        <dbReference type="ARBA" id="ARBA00023235"/>
    </source>
</evidence>
<dbReference type="OrthoDB" id="5195186at2"/>
<dbReference type="AlphaFoldDB" id="A0A495A2F6"/>